<dbReference type="EMBL" id="GAMC01018569">
    <property type="protein sequence ID" value="JAB87986.1"/>
    <property type="molecule type" value="mRNA"/>
</dbReference>
<reference evidence="1" key="2">
    <citation type="journal article" date="2014" name="BMC Genomics">
        <title>A genomic perspective to assessing quality of mass-reared SIT flies used in Mediterranean fruit fly (Ceratitis capitata) eradication in California.</title>
        <authorList>
            <person name="Calla B."/>
            <person name="Hall B."/>
            <person name="Hou S."/>
            <person name="Geib S.M."/>
        </authorList>
    </citation>
    <scope>NUCLEOTIDE SEQUENCE</scope>
</reference>
<sequence length="110" mass="13093">MNSFQLQHSPRHHHHLHPLARHYTRSRTFHNGYHQSLIMLRKRAKYSCRLRICSLSATFVSHNCWFSRVNDSHNFAASRSIFTFGARSLSLMLGICFFNSSKRFFKPIRR</sequence>
<organism evidence="1">
    <name type="scientific">Ceratitis capitata</name>
    <name type="common">Mediterranean fruit fly</name>
    <name type="synonym">Tephritis capitata</name>
    <dbReference type="NCBI Taxonomy" id="7213"/>
    <lineage>
        <taxon>Eukaryota</taxon>
        <taxon>Metazoa</taxon>
        <taxon>Ecdysozoa</taxon>
        <taxon>Arthropoda</taxon>
        <taxon>Hexapoda</taxon>
        <taxon>Insecta</taxon>
        <taxon>Pterygota</taxon>
        <taxon>Neoptera</taxon>
        <taxon>Endopterygota</taxon>
        <taxon>Diptera</taxon>
        <taxon>Brachycera</taxon>
        <taxon>Muscomorpha</taxon>
        <taxon>Tephritoidea</taxon>
        <taxon>Tephritidae</taxon>
        <taxon>Ceratitis</taxon>
        <taxon>Ceratitis</taxon>
    </lineage>
</organism>
<proteinExistence type="evidence at transcript level"/>
<reference evidence="1" key="1">
    <citation type="submission" date="2013-07" db="EMBL/GenBank/DDBJ databases">
        <authorList>
            <person name="Geib S."/>
        </authorList>
    </citation>
    <scope>NUCLEOTIDE SEQUENCE</scope>
</reference>
<protein>
    <submittedName>
        <fullName evidence="1">Uncharacterized protein</fullName>
    </submittedName>
</protein>
<dbReference type="AlphaFoldDB" id="W8BDZ2"/>
<name>W8BDZ2_CERCA</name>
<evidence type="ECO:0000313" key="1">
    <source>
        <dbReference type="EMBL" id="JAB87984.1"/>
    </source>
</evidence>
<dbReference type="EMBL" id="GAMC01018571">
    <property type="protein sequence ID" value="JAB87984.1"/>
    <property type="molecule type" value="mRNA"/>
</dbReference>
<accession>W8BDZ2</accession>